<protein>
    <recommendedName>
        <fullName evidence="6">Transcription factor domain-containing protein</fullName>
    </recommendedName>
</protein>
<dbReference type="GO" id="GO:0000976">
    <property type="term" value="F:transcription cis-regulatory region binding"/>
    <property type="evidence" value="ECO:0007669"/>
    <property type="project" value="TreeGrafter"/>
</dbReference>
<dbReference type="Pfam" id="PF11951">
    <property type="entry name" value="Fungal_trans_2"/>
    <property type="match status" value="1"/>
</dbReference>
<dbReference type="AlphaFoldDB" id="A0A9P4J343"/>
<dbReference type="GO" id="GO:0005634">
    <property type="term" value="C:nucleus"/>
    <property type="evidence" value="ECO:0007669"/>
    <property type="project" value="UniProtKB-SubCell"/>
</dbReference>
<sequence length="563" mass="64130">MKHNTLSRCQNEEYRGSSMFLNTTTYDVEVYLQFDCTNRQPATASVPEQYKLLESSTFTAVASHTTQTNPPWRETESTLDLYRICPSGLTSLEIGIFDPYLLSYFEAVVCSSSTLLDDQNNNPYRHLLLPMALQSVSIYHAVLAVSAQILSISNFQYRTTALEHSIRATQALSVSLRQDNHEPSGLREMEALTLILCWLDITNSSAPSWITHLYGMQKMLEYAKKLSSHPQNDSLHRFFNRYFAFHWVLARTAFTLPQTPPLNRKSDSGTRLLTGPPDNDTGSRRPSLYAWTEYLSSNLPWEDMDQIDPYMGMSGSLLLLINDIAEVFQVTVLPGDSQHGNQHQNMLRAKLSRLKKSLTSIQQIRPSVYQASAGNRDARALSNISAIAEAYRLGALLFLYAVSSSKLIRMEIWRSDIEGNDEISDEDEDNNENKFSKQSDSLVDDILTLINQEFRTMSQSAALPLWPLFLAGCFATDDSHRMSVLSIFDRLERLQRFGNITPAREVVQCVWKQHDLGSQDDRKRRKSAFRRGEQEYEPNYAHKTHLVWECAMKILGNCKLSLT</sequence>
<keyword evidence="5" id="KW-1185">Reference proteome</keyword>
<organism evidence="4 5">
    <name type="scientific">Myriangium duriaei CBS 260.36</name>
    <dbReference type="NCBI Taxonomy" id="1168546"/>
    <lineage>
        <taxon>Eukaryota</taxon>
        <taxon>Fungi</taxon>
        <taxon>Dikarya</taxon>
        <taxon>Ascomycota</taxon>
        <taxon>Pezizomycotina</taxon>
        <taxon>Dothideomycetes</taxon>
        <taxon>Dothideomycetidae</taxon>
        <taxon>Myriangiales</taxon>
        <taxon>Myriangiaceae</taxon>
        <taxon>Myriangium</taxon>
    </lineage>
</organism>
<dbReference type="PANTHER" id="PTHR37534">
    <property type="entry name" value="TRANSCRIPTIONAL ACTIVATOR PROTEIN UGA3"/>
    <property type="match status" value="1"/>
</dbReference>
<dbReference type="PANTHER" id="PTHR37534:SF49">
    <property type="entry name" value="LYSINE BIOSYNTHESIS REGULATORY PROTEIN LYS14"/>
    <property type="match status" value="1"/>
</dbReference>
<reference evidence="4" key="1">
    <citation type="journal article" date="2020" name="Stud. Mycol.">
        <title>101 Dothideomycetes genomes: a test case for predicting lifestyles and emergence of pathogens.</title>
        <authorList>
            <person name="Haridas S."/>
            <person name="Albert R."/>
            <person name="Binder M."/>
            <person name="Bloem J."/>
            <person name="Labutti K."/>
            <person name="Salamov A."/>
            <person name="Andreopoulos B."/>
            <person name="Baker S."/>
            <person name="Barry K."/>
            <person name="Bills G."/>
            <person name="Bluhm B."/>
            <person name="Cannon C."/>
            <person name="Castanera R."/>
            <person name="Culley D."/>
            <person name="Daum C."/>
            <person name="Ezra D."/>
            <person name="Gonzalez J."/>
            <person name="Henrissat B."/>
            <person name="Kuo A."/>
            <person name="Liang C."/>
            <person name="Lipzen A."/>
            <person name="Lutzoni F."/>
            <person name="Magnuson J."/>
            <person name="Mondo S."/>
            <person name="Nolan M."/>
            <person name="Ohm R."/>
            <person name="Pangilinan J."/>
            <person name="Park H.-J."/>
            <person name="Ramirez L."/>
            <person name="Alfaro M."/>
            <person name="Sun H."/>
            <person name="Tritt A."/>
            <person name="Yoshinaga Y."/>
            <person name="Zwiers L.-H."/>
            <person name="Turgeon B."/>
            <person name="Goodwin S."/>
            <person name="Spatafora J."/>
            <person name="Crous P."/>
            <person name="Grigoriev I."/>
        </authorList>
    </citation>
    <scope>NUCLEOTIDE SEQUENCE</scope>
    <source>
        <strain evidence="4">CBS 260.36</strain>
    </source>
</reference>
<dbReference type="OrthoDB" id="5333823at2759"/>
<comment type="subcellular location">
    <subcellularLocation>
        <location evidence="1">Nucleus</location>
    </subcellularLocation>
</comment>
<dbReference type="GO" id="GO:0003700">
    <property type="term" value="F:DNA-binding transcription factor activity"/>
    <property type="evidence" value="ECO:0007669"/>
    <property type="project" value="TreeGrafter"/>
</dbReference>
<evidence type="ECO:0008006" key="6">
    <source>
        <dbReference type="Google" id="ProtNLM"/>
    </source>
</evidence>
<dbReference type="GO" id="GO:0045944">
    <property type="term" value="P:positive regulation of transcription by RNA polymerase II"/>
    <property type="evidence" value="ECO:0007669"/>
    <property type="project" value="TreeGrafter"/>
</dbReference>
<gene>
    <name evidence="4" type="ORF">K461DRAFT_280304</name>
</gene>
<proteinExistence type="predicted"/>
<evidence type="ECO:0000256" key="3">
    <source>
        <dbReference type="SAM" id="MobiDB-lite"/>
    </source>
</evidence>
<evidence type="ECO:0000256" key="2">
    <source>
        <dbReference type="ARBA" id="ARBA00023242"/>
    </source>
</evidence>
<dbReference type="EMBL" id="ML996088">
    <property type="protein sequence ID" value="KAF2151519.1"/>
    <property type="molecule type" value="Genomic_DNA"/>
</dbReference>
<evidence type="ECO:0000313" key="5">
    <source>
        <dbReference type="Proteomes" id="UP000799439"/>
    </source>
</evidence>
<feature type="region of interest" description="Disordered" evidence="3">
    <location>
        <begin position="259"/>
        <end position="285"/>
    </location>
</feature>
<evidence type="ECO:0000313" key="4">
    <source>
        <dbReference type="EMBL" id="KAF2151519.1"/>
    </source>
</evidence>
<keyword evidence="2" id="KW-0539">Nucleus</keyword>
<name>A0A9P4J343_9PEZI</name>
<accession>A0A9P4J343</accession>
<evidence type="ECO:0000256" key="1">
    <source>
        <dbReference type="ARBA" id="ARBA00004123"/>
    </source>
</evidence>
<dbReference type="Proteomes" id="UP000799439">
    <property type="component" value="Unassembled WGS sequence"/>
</dbReference>
<dbReference type="InterPro" id="IPR021858">
    <property type="entry name" value="Fun_TF"/>
</dbReference>
<comment type="caution">
    <text evidence="4">The sequence shown here is derived from an EMBL/GenBank/DDBJ whole genome shotgun (WGS) entry which is preliminary data.</text>
</comment>